<dbReference type="AlphaFoldDB" id="A0AAD1C6U1"/>
<protein>
    <submittedName>
        <fullName evidence="1">Uncharacterized protein</fullName>
    </submittedName>
</protein>
<accession>A0AAD1C6U1</accession>
<proteinExistence type="predicted"/>
<name>A0AAD1C6U1_STRIT</name>
<dbReference type="EMBL" id="AP014880">
    <property type="protein sequence ID" value="BAW16475.1"/>
    <property type="molecule type" value="Genomic_DNA"/>
</dbReference>
<evidence type="ECO:0000313" key="1">
    <source>
        <dbReference type="EMBL" id="BAW16475.1"/>
    </source>
</evidence>
<evidence type="ECO:0000313" key="2">
    <source>
        <dbReference type="Proteomes" id="UP000217792"/>
    </source>
</evidence>
<reference evidence="1 2" key="1">
    <citation type="journal article" date="2017" name="Infect. Immun.">
        <title>Characterization of the Pathogenicity of Streptococcus intermedius TYG1620 Isolated from a Human Brain Abscess Based on the Complete Genome Sequence with Transcriptome Analysis and Transposon Mutagenesis in a Murine Subcutaneous Abscess Model.</title>
        <authorList>
            <person name="Hasegawa N."/>
            <person name="Sekizuka T."/>
            <person name="Sugi Y."/>
            <person name="Kawakami N."/>
            <person name="Ogasawara Y."/>
            <person name="Kato K."/>
            <person name="Yamashita A."/>
            <person name="Takeuchi F."/>
            <person name="Kuroda M."/>
        </authorList>
    </citation>
    <scope>NUCLEOTIDE SEQUENCE [LARGE SCALE GENOMIC DNA]</scope>
    <source>
        <strain evidence="1 2">TYG1620</strain>
    </source>
</reference>
<dbReference type="RefSeq" id="WP_096362589.1">
    <property type="nucleotide sequence ID" value="NZ_AP014880.1"/>
</dbReference>
<organism evidence="1 2">
    <name type="scientific">Streptococcus intermedius</name>
    <dbReference type="NCBI Taxonomy" id="1338"/>
    <lineage>
        <taxon>Bacteria</taxon>
        <taxon>Bacillati</taxon>
        <taxon>Bacillota</taxon>
        <taxon>Bacilli</taxon>
        <taxon>Lactobacillales</taxon>
        <taxon>Streptococcaceae</taxon>
        <taxon>Streptococcus</taxon>
        <taxon>Streptococcus anginosus group</taxon>
    </lineage>
</organism>
<dbReference type="Proteomes" id="UP000217792">
    <property type="component" value="Chromosome"/>
</dbReference>
<gene>
    <name evidence="1" type="ORF">SITYG_04890</name>
</gene>
<sequence length="200" mass="23449">MDKKLFYYMSLFLYSLRYKENITKNAVFRYIYIFTVASSYLNNDDENIILDELTIDSEIGIVNASQMEDTLAMLNSQNYILLEGFKINICEKLKNYCNKRQKESEKFNNDLKAISYFVNLISSYSDEIVLSVFFNEPNIEEALSRNKTEISLNDNQLYNLLVKFQNNAKSAGVILENYDAFISWLDFVFEEYLEGKKMNG</sequence>